<evidence type="ECO:0000313" key="6">
    <source>
        <dbReference type="Proteomes" id="UP001187471"/>
    </source>
</evidence>
<dbReference type="Pfam" id="PF04043">
    <property type="entry name" value="PMEI"/>
    <property type="match status" value="1"/>
</dbReference>
<dbReference type="Proteomes" id="UP001187471">
    <property type="component" value="Unassembled WGS sequence"/>
</dbReference>
<dbReference type="InterPro" id="IPR035513">
    <property type="entry name" value="Invertase/methylesterase_inhib"/>
</dbReference>
<proteinExistence type="inferred from homology"/>
<reference evidence="5" key="1">
    <citation type="submission" date="2022-12" db="EMBL/GenBank/DDBJ databases">
        <title>Draft genome assemblies for two species of Escallonia (Escalloniales).</title>
        <authorList>
            <person name="Chanderbali A."/>
            <person name="Dervinis C."/>
            <person name="Anghel I."/>
            <person name="Soltis D."/>
            <person name="Soltis P."/>
            <person name="Zapata F."/>
        </authorList>
    </citation>
    <scope>NUCLEOTIDE SEQUENCE</scope>
    <source>
        <strain evidence="5">UCBG92.1500</strain>
        <tissue evidence="5">Leaf</tissue>
    </source>
</reference>
<feature type="domain" description="Pectinesterase inhibitor" evidence="4">
    <location>
        <begin position="170"/>
        <end position="303"/>
    </location>
</feature>
<dbReference type="PANTHER" id="PTHR36710:SF8">
    <property type="entry name" value="PECTINESTERASE INHIBITOR-LIKE"/>
    <property type="match status" value="1"/>
</dbReference>
<keyword evidence="6" id="KW-1185">Reference proteome</keyword>
<gene>
    <name evidence="5" type="ORF">RJ640_029835</name>
</gene>
<accession>A0AA88UB86</accession>
<comment type="similarity">
    <text evidence="3">Belongs to the PMEI family.</text>
</comment>
<evidence type="ECO:0000313" key="5">
    <source>
        <dbReference type="EMBL" id="KAK2977790.1"/>
    </source>
</evidence>
<dbReference type="CDD" id="cd15797">
    <property type="entry name" value="PMEI"/>
    <property type="match status" value="1"/>
</dbReference>
<name>A0AA88UB86_9ASTE</name>
<organism evidence="5 6">
    <name type="scientific">Escallonia rubra</name>
    <dbReference type="NCBI Taxonomy" id="112253"/>
    <lineage>
        <taxon>Eukaryota</taxon>
        <taxon>Viridiplantae</taxon>
        <taxon>Streptophyta</taxon>
        <taxon>Embryophyta</taxon>
        <taxon>Tracheophyta</taxon>
        <taxon>Spermatophyta</taxon>
        <taxon>Magnoliopsida</taxon>
        <taxon>eudicotyledons</taxon>
        <taxon>Gunneridae</taxon>
        <taxon>Pentapetalae</taxon>
        <taxon>asterids</taxon>
        <taxon>campanulids</taxon>
        <taxon>Escalloniales</taxon>
        <taxon>Escalloniaceae</taxon>
        <taxon>Escallonia</taxon>
    </lineage>
</organism>
<dbReference type="GO" id="GO:0046910">
    <property type="term" value="F:pectinesterase inhibitor activity"/>
    <property type="evidence" value="ECO:0007669"/>
    <property type="project" value="InterPro"/>
</dbReference>
<dbReference type="InterPro" id="IPR006501">
    <property type="entry name" value="Pectinesterase_inhib_dom"/>
</dbReference>
<protein>
    <recommendedName>
        <fullName evidence="4">Pectinesterase inhibitor domain-containing protein</fullName>
    </recommendedName>
</protein>
<evidence type="ECO:0000256" key="3">
    <source>
        <dbReference type="ARBA" id="ARBA00038471"/>
    </source>
</evidence>
<dbReference type="InterPro" id="IPR052421">
    <property type="entry name" value="PCW_Enzyme_Inhibitor"/>
</dbReference>
<dbReference type="EMBL" id="JAVXUO010001950">
    <property type="protein sequence ID" value="KAK2977790.1"/>
    <property type="molecule type" value="Genomic_DNA"/>
</dbReference>
<evidence type="ECO:0000256" key="2">
    <source>
        <dbReference type="ARBA" id="ARBA00023157"/>
    </source>
</evidence>
<dbReference type="Gene3D" id="1.20.140.40">
    <property type="entry name" value="Invertase/pectin methylesterase inhibitor family protein"/>
    <property type="match status" value="1"/>
</dbReference>
<dbReference type="PANTHER" id="PTHR36710">
    <property type="entry name" value="PECTINESTERASE INHIBITOR-LIKE"/>
    <property type="match status" value="1"/>
</dbReference>
<dbReference type="NCBIfam" id="TIGR01614">
    <property type="entry name" value="PME_inhib"/>
    <property type="match status" value="1"/>
</dbReference>
<comment type="caution">
    <text evidence="5">The sequence shown here is derived from an EMBL/GenBank/DDBJ whole genome shotgun (WGS) entry which is preliminary data.</text>
</comment>
<evidence type="ECO:0000259" key="4">
    <source>
        <dbReference type="Pfam" id="PF04043"/>
    </source>
</evidence>
<keyword evidence="2" id="KW-1015">Disulfide bond</keyword>
<dbReference type="SUPFAM" id="SSF101148">
    <property type="entry name" value="Plant invertase/pectin methylesterase inhibitor"/>
    <property type="match status" value="1"/>
</dbReference>
<keyword evidence="1" id="KW-0732">Signal</keyword>
<dbReference type="AlphaFoldDB" id="A0AA88UB86"/>
<dbReference type="InterPro" id="IPR034086">
    <property type="entry name" value="PMEI_plant"/>
</dbReference>
<evidence type="ECO:0000256" key="1">
    <source>
        <dbReference type="ARBA" id="ARBA00022729"/>
    </source>
</evidence>
<sequence length="319" mass="36886">MAPGQLVPNGWRKLVRLIYLVQTSGYPVKINDFMRLYFEALFYRKRPHAPVPPAPPFVVEDIHADKDLIFCPRWMIKRFDFGMPSSHVFAHYLAHGVLPSDKVILENQPHEAFAMAHVQAAYNSEQKKIEIIEMASFGTLSMFLSFLLVLVCIAPTSLGRSHGEAELWYLCSKTEHPWQCLKLLKSADIRYSSRNLNDITKVLIDITYNKGKEIHDALNSLANEARDSTIRRRFLSCSKNYNDALRDLGIAKRNLLNGNYKIIPVEVDDALQEVRGCYDYFTRASRDRYRLKEKSEDFNLFCSILKVAAKYYPTYEFKN</sequence>